<dbReference type="PATRIC" id="fig|42234.21.peg.6745"/>
<dbReference type="OrthoDB" id="4245698at2"/>
<dbReference type="RefSeq" id="WP_010358751.1">
    <property type="nucleotide sequence ID" value="NZ_BCMK01000014.1"/>
</dbReference>
<gene>
    <name evidence="1" type="ORF">IQ63_32765</name>
    <name evidence="2" type="ORF">PV399_23545</name>
    <name evidence="3" type="ORF">PV666_14165</name>
</gene>
<dbReference type="EMBL" id="JARAWC010000017">
    <property type="protein sequence ID" value="MDX2962663.1"/>
    <property type="molecule type" value="Genomic_DNA"/>
</dbReference>
<dbReference type="Proteomes" id="UP000037151">
    <property type="component" value="Unassembled WGS sequence"/>
</dbReference>
<dbReference type="STRING" id="42234.IQ63_32765"/>
<dbReference type="Proteomes" id="UP001282288">
    <property type="component" value="Unassembled WGS sequence"/>
</dbReference>
<evidence type="ECO:0000313" key="5">
    <source>
        <dbReference type="Proteomes" id="UP001272987"/>
    </source>
</evidence>
<organism evidence="1 4">
    <name type="scientific">Streptomyces acidiscabies</name>
    <dbReference type="NCBI Taxonomy" id="42234"/>
    <lineage>
        <taxon>Bacteria</taxon>
        <taxon>Bacillati</taxon>
        <taxon>Actinomycetota</taxon>
        <taxon>Actinomycetes</taxon>
        <taxon>Kitasatosporales</taxon>
        <taxon>Streptomycetaceae</taxon>
        <taxon>Streptomyces</taxon>
    </lineage>
</organism>
<proteinExistence type="predicted"/>
<name>A0A0L0JSY7_9ACTN</name>
<dbReference type="EMBL" id="JARAWP010000007">
    <property type="protein sequence ID" value="MDX3019030.1"/>
    <property type="molecule type" value="Genomic_DNA"/>
</dbReference>
<dbReference type="AlphaFoldDB" id="A0A0L0JSY7"/>
<dbReference type="GeneID" id="69813402"/>
<evidence type="ECO:0000313" key="3">
    <source>
        <dbReference type="EMBL" id="MDX3019030.1"/>
    </source>
</evidence>
<accession>A0A0L0JSY7</accession>
<dbReference type="EMBL" id="JPPY01000186">
    <property type="protein sequence ID" value="KND28686.1"/>
    <property type="molecule type" value="Genomic_DNA"/>
</dbReference>
<protein>
    <submittedName>
        <fullName evidence="1">Uncharacterized protein</fullName>
    </submittedName>
</protein>
<evidence type="ECO:0000313" key="2">
    <source>
        <dbReference type="EMBL" id="MDX2962663.1"/>
    </source>
</evidence>
<sequence length="95" mass="10552">MTDGPEREKATVRIPKEAIEPFVAALQVGMAAMVEDAGGLEWYYPMGQWDQEHVEFALVPDADEVMVRMSSDRAHAIALPMSTWHELVGQVALPE</sequence>
<dbReference type="eggNOG" id="ENOG50329YT">
    <property type="taxonomic scope" value="Bacteria"/>
</dbReference>
<reference evidence="4" key="2">
    <citation type="submission" date="2014-07" db="EMBL/GenBank/DDBJ databases">
        <title>Genome sequencing of plant-pathogenic Streptomyces species.</title>
        <authorList>
            <person name="Harrison J."/>
            <person name="Sapp M."/>
            <person name="Thwaites R."/>
            <person name="Studholme D.J."/>
        </authorList>
    </citation>
    <scope>NUCLEOTIDE SEQUENCE [LARGE SCALE GENOMIC DNA]</scope>
    <source>
        <strain evidence="4">NCPPB 4445</strain>
    </source>
</reference>
<dbReference type="Proteomes" id="UP001272987">
    <property type="component" value="Unassembled WGS sequence"/>
</dbReference>
<reference evidence="1" key="1">
    <citation type="submission" date="2014-07" db="EMBL/GenBank/DDBJ databases">
        <title>A systematic study of Ichneumonosoma Meijere, Pelmatops Enderlein, Pseudopelmatops Shiraki and Soita Walker (Diptera: Tephritidae).</title>
        <authorList>
            <person name="Chen X.-L."/>
            <person name="Norrbom A."/>
            <person name="Zhu C.-D."/>
        </authorList>
    </citation>
    <scope>NUCLEOTIDE SEQUENCE</scope>
    <source>
        <strain evidence="1">NCPPB 4445</strain>
    </source>
</reference>
<evidence type="ECO:0000313" key="1">
    <source>
        <dbReference type="EMBL" id="KND28686.1"/>
    </source>
</evidence>
<comment type="caution">
    <text evidence="1">The sequence shown here is derived from an EMBL/GenBank/DDBJ whole genome shotgun (WGS) entry which is preliminary data.</text>
</comment>
<keyword evidence="5" id="KW-1185">Reference proteome</keyword>
<reference evidence="2 5" key="3">
    <citation type="journal article" date="2023" name="Microb. Genom.">
        <title>Mesoterricola silvestris gen. nov., sp. nov., Mesoterricola sediminis sp. nov., Geothrix oryzae sp. nov., Geothrix edaphica sp. nov., Geothrix rubra sp. nov., and Geothrix limicola sp. nov., six novel members of Acidobacteriota isolated from soils.</title>
        <authorList>
            <person name="Weisberg A.J."/>
            <person name="Pearce E."/>
            <person name="Kramer C.G."/>
            <person name="Chang J.H."/>
            <person name="Clarke C.R."/>
        </authorList>
    </citation>
    <scope>NUCLEOTIDE SEQUENCE</scope>
    <source>
        <strain evidence="3 5">NB05-1H</strain>
        <strain evidence="2">NRRL_B-16521</strain>
    </source>
</reference>
<evidence type="ECO:0000313" key="4">
    <source>
        <dbReference type="Proteomes" id="UP000037151"/>
    </source>
</evidence>